<feature type="compositionally biased region" description="Basic and acidic residues" evidence="6">
    <location>
        <begin position="188"/>
        <end position="209"/>
    </location>
</feature>
<keyword evidence="3" id="KW-0175">Coiled coil</keyword>
<organism evidence="7 8">
    <name type="scientific">Mya arenaria</name>
    <name type="common">Soft-shell clam</name>
    <dbReference type="NCBI Taxonomy" id="6604"/>
    <lineage>
        <taxon>Eukaryota</taxon>
        <taxon>Metazoa</taxon>
        <taxon>Spiralia</taxon>
        <taxon>Lophotrochozoa</taxon>
        <taxon>Mollusca</taxon>
        <taxon>Bivalvia</taxon>
        <taxon>Autobranchia</taxon>
        <taxon>Heteroconchia</taxon>
        <taxon>Euheterodonta</taxon>
        <taxon>Imparidentia</taxon>
        <taxon>Neoheterodontei</taxon>
        <taxon>Myida</taxon>
        <taxon>Myoidea</taxon>
        <taxon>Myidae</taxon>
        <taxon>Mya</taxon>
    </lineage>
</organism>
<sequence length="209" mass="23088">MSTELQATKFNKENTDNRIKSKMAATLSDERKTLKTLQLTADGKLLGSEPVAASSPVRRSVHEMCVQASPEHTEMYVQTDISGVSRVFGSPDLHNDSGVGAGDLDQEAYDLMVKDPIPESYWRELAEERRQSLAEALAENEKSMEELKDENQNLSLLASQAEHLASVLNSAFGNDEEEEDDTDNQDNDTPKDKDNTDTPGVEDNKPTAE</sequence>
<name>A0ABY7FQD0_MYAAR</name>
<evidence type="ECO:0000256" key="2">
    <source>
        <dbReference type="ARBA" id="ARBA00007979"/>
    </source>
</evidence>
<evidence type="ECO:0000313" key="7">
    <source>
        <dbReference type="EMBL" id="WAR23074.1"/>
    </source>
</evidence>
<dbReference type="InterPro" id="IPR022786">
    <property type="entry name" value="Geminin/Multicilin"/>
</dbReference>
<comment type="similarity">
    <text evidence="2">Belongs to the geminin family.</text>
</comment>
<dbReference type="EMBL" id="CP111024">
    <property type="protein sequence ID" value="WAR23074.1"/>
    <property type="molecule type" value="Genomic_DNA"/>
</dbReference>
<evidence type="ECO:0000256" key="1">
    <source>
        <dbReference type="ARBA" id="ARBA00004123"/>
    </source>
</evidence>
<dbReference type="Pfam" id="PF07412">
    <property type="entry name" value="Geminin"/>
    <property type="match status" value="1"/>
</dbReference>
<dbReference type="PANTHER" id="PTHR13372">
    <property type="entry name" value="GEMININ"/>
    <property type="match status" value="1"/>
</dbReference>
<dbReference type="SUPFAM" id="SSF111469">
    <property type="entry name" value="Geminin coiled-coil domain"/>
    <property type="match status" value="1"/>
</dbReference>
<evidence type="ECO:0000256" key="4">
    <source>
        <dbReference type="ARBA" id="ARBA00023242"/>
    </source>
</evidence>
<evidence type="ECO:0000256" key="6">
    <source>
        <dbReference type="SAM" id="MobiDB-lite"/>
    </source>
</evidence>
<keyword evidence="8" id="KW-1185">Reference proteome</keyword>
<dbReference type="PANTHER" id="PTHR13372:SF5">
    <property type="entry name" value="GEMININ"/>
    <property type="match status" value="1"/>
</dbReference>
<dbReference type="Proteomes" id="UP001164746">
    <property type="component" value="Chromosome 13"/>
</dbReference>
<feature type="region of interest" description="Disordered" evidence="6">
    <location>
        <begin position="134"/>
        <end position="155"/>
    </location>
</feature>
<evidence type="ECO:0000256" key="3">
    <source>
        <dbReference type="ARBA" id="ARBA00023054"/>
    </source>
</evidence>
<proteinExistence type="inferred from homology"/>
<evidence type="ECO:0000256" key="5">
    <source>
        <dbReference type="ARBA" id="ARBA00023306"/>
    </source>
</evidence>
<evidence type="ECO:0000313" key="8">
    <source>
        <dbReference type="Proteomes" id="UP001164746"/>
    </source>
</evidence>
<keyword evidence="5" id="KW-0131">Cell cycle</keyword>
<feature type="region of interest" description="Disordered" evidence="6">
    <location>
        <begin position="167"/>
        <end position="209"/>
    </location>
</feature>
<dbReference type="Gene3D" id="1.20.5.1180">
    <property type="entry name" value="Geminin coiled-coil domain"/>
    <property type="match status" value="1"/>
</dbReference>
<accession>A0ABY7FQD0</accession>
<protein>
    <submittedName>
        <fullName evidence="7">GEMI-like protein</fullName>
    </submittedName>
</protein>
<feature type="compositionally biased region" description="Acidic residues" evidence="6">
    <location>
        <begin position="174"/>
        <end position="186"/>
    </location>
</feature>
<feature type="compositionally biased region" description="Basic and acidic residues" evidence="6">
    <location>
        <begin position="139"/>
        <end position="151"/>
    </location>
</feature>
<comment type="subcellular location">
    <subcellularLocation>
        <location evidence="1">Nucleus</location>
    </subcellularLocation>
</comment>
<reference evidence="7" key="1">
    <citation type="submission" date="2022-11" db="EMBL/GenBank/DDBJ databases">
        <title>Centuries of genome instability and evolution in soft-shell clam transmissible cancer (bioRxiv).</title>
        <authorList>
            <person name="Hart S.F.M."/>
            <person name="Yonemitsu M.A."/>
            <person name="Giersch R.M."/>
            <person name="Beal B.F."/>
            <person name="Arriagada G."/>
            <person name="Davis B.W."/>
            <person name="Ostrander E.A."/>
            <person name="Goff S.P."/>
            <person name="Metzger M.J."/>
        </authorList>
    </citation>
    <scope>NUCLEOTIDE SEQUENCE</scope>
    <source>
        <strain evidence="7">MELC-2E11</strain>
        <tissue evidence="7">Siphon/mantle</tissue>
    </source>
</reference>
<gene>
    <name evidence="7" type="ORF">MAR_036743</name>
</gene>
<keyword evidence="4" id="KW-0539">Nucleus</keyword>